<dbReference type="Proteomes" id="UP001374584">
    <property type="component" value="Unassembled WGS sequence"/>
</dbReference>
<evidence type="ECO:0000313" key="3">
    <source>
        <dbReference type="Proteomes" id="UP001374584"/>
    </source>
</evidence>
<feature type="region of interest" description="Disordered" evidence="1">
    <location>
        <begin position="49"/>
        <end position="79"/>
    </location>
</feature>
<feature type="region of interest" description="Disordered" evidence="1">
    <location>
        <begin position="1"/>
        <end position="21"/>
    </location>
</feature>
<gene>
    <name evidence="2" type="ORF">VNO80_22626</name>
</gene>
<organism evidence="2 3">
    <name type="scientific">Phaseolus coccineus</name>
    <name type="common">Scarlet runner bean</name>
    <name type="synonym">Phaseolus multiflorus</name>
    <dbReference type="NCBI Taxonomy" id="3886"/>
    <lineage>
        <taxon>Eukaryota</taxon>
        <taxon>Viridiplantae</taxon>
        <taxon>Streptophyta</taxon>
        <taxon>Embryophyta</taxon>
        <taxon>Tracheophyta</taxon>
        <taxon>Spermatophyta</taxon>
        <taxon>Magnoliopsida</taxon>
        <taxon>eudicotyledons</taxon>
        <taxon>Gunneridae</taxon>
        <taxon>Pentapetalae</taxon>
        <taxon>rosids</taxon>
        <taxon>fabids</taxon>
        <taxon>Fabales</taxon>
        <taxon>Fabaceae</taxon>
        <taxon>Papilionoideae</taxon>
        <taxon>50 kb inversion clade</taxon>
        <taxon>NPAAA clade</taxon>
        <taxon>indigoferoid/millettioid clade</taxon>
        <taxon>Phaseoleae</taxon>
        <taxon>Phaseolus</taxon>
    </lineage>
</organism>
<proteinExistence type="predicted"/>
<sequence>MESIKGVIYNRKTTPSHSHSTTKTLILYIKAETMAGVAYGISVLAVGAGEAPRRPTQAQSQSSSNTDNHNNPTPSEEFGYVNSARQNIKGLTNQTGYVKGNANGAINFGTLKTFARQA</sequence>
<evidence type="ECO:0000256" key="1">
    <source>
        <dbReference type="SAM" id="MobiDB-lite"/>
    </source>
</evidence>
<comment type="caution">
    <text evidence="2">The sequence shown here is derived from an EMBL/GenBank/DDBJ whole genome shotgun (WGS) entry which is preliminary data.</text>
</comment>
<name>A0AAN9QU79_PHACN</name>
<accession>A0AAN9QU79</accession>
<dbReference type="AlphaFoldDB" id="A0AAN9QU79"/>
<evidence type="ECO:0000313" key="2">
    <source>
        <dbReference type="EMBL" id="KAK7348077.1"/>
    </source>
</evidence>
<dbReference type="EMBL" id="JAYMYR010000008">
    <property type="protein sequence ID" value="KAK7348077.1"/>
    <property type="molecule type" value="Genomic_DNA"/>
</dbReference>
<protein>
    <submittedName>
        <fullName evidence="2">Uncharacterized protein</fullName>
    </submittedName>
</protein>
<keyword evidence="3" id="KW-1185">Reference proteome</keyword>
<feature type="compositionally biased region" description="Polar residues" evidence="1">
    <location>
        <begin position="56"/>
        <end position="74"/>
    </location>
</feature>
<feature type="compositionally biased region" description="Low complexity" evidence="1">
    <location>
        <begin position="12"/>
        <end position="21"/>
    </location>
</feature>
<reference evidence="2 3" key="1">
    <citation type="submission" date="2024-01" db="EMBL/GenBank/DDBJ databases">
        <title>The genomes of 5 underutilized Papilionoideae crops provide insights into root nodulation and disease resistanc.</title>
        <authorList>
            <person name="Jiang F."/>
        </authorList>
    </citation>
    <scope>NUCLEOTIDE SEQUENCE [LARGE SCALE GENOMIC DNA]</scope>
    <source>
        <strain evidence="2">JINMINGXINNONG_FW02</strain>
        <tissue evidence="2">Leaves</tissue>
    </source>
</reference>